<reference evidence="2 3" key="1">
    <citation type="submission" date="2018-01" db="EMBL/GenBank/DDBJ databases">
        <title>Genome characterization of the sugarcane-associated fungus Trichoderma ghanense CCMA-1212 and their application in lignocelulose bioconversion.</title>
        <authorList>
            <person name="Steindorff A.S."/>
            <person name="Mendes T.D."/>
            <person name="Vilela E.S.D."/>
            <person name="Rodrigues D.S."/>
            <person name="Formighieri E.F."/>
            <person name="Melo I.S."/>
            <person name="Favaro L.C.L."/>
        </authorList>
    </citation>
    <scope>NUCLEOTIDE SEQUENCE [LARGE SCALE GENOMIC DNA]</scope>
    <source>
        <strain evidence="2 3">CCMA-1212</strain>
    </source>
</reference>
<dbReference type="GeneID" id="300580203"/>
<proteinExistence type="predicted"/>
<dbReference type="EMBL" id="PPTA01000013">
    <property type="protein sequence ID" value="TFA99762.1"/>
    <property type="molecule type" value="Genomic_DNA"/>
</dbReference>
<evidence type="ECO:0000256" key="1">
    <source>
        <dbReference type="SAM" id="Phobius"/>
    </source>
</evidence>
<comment type="caution">
    <text evidence="2">The sequence shown here is derived from an EMBL/GenBank/DDBJ whole genome shotgun (WGS) entry which is preliminary data.</text>
</comment>
<organism evidence="2 3">
    <name type="scientific">Trichoderma ghanense</name>
    <dbReference type="NCBI Taxonomy" id="65468"/>
    <lineage>
        <taxon>Eukaryota</taxon>
        <taxon>Fungi</taxon>
        <taxon>Dikarya</taxon>
        <taxon>Ascomycota</taxon>
        <taxon>Pezizomycotina</taxon>
        <taxon>Sordariomycetes</taxon>
        <taxon>Hypocreomycetidae</taxon>
        <taxon>Hypocreales</taxon>
        <taxon>Hypocreaceae</taxon>
        <taxon>Trichoderma</taxon>
    </lineage>
</organism>
<keyword evidence="1" id="KW-1133">Transmembrane helix</keyword>
<sequence>MLAQSIWAHDLSIVSVVALITSIVRSNARRYFERIIPEWPKLDEAVKSRLAVEVGVIPSRVVLFGLTLPLVLTGFSPLESWTANDTARSLTSCAILTGSYIIDLTVTRNDRASTLHHVMGPALLLWIRLCFSSFTSSDALLCRLFIQFVFFGATISGATTTALIFLYQFRKTWFRSATSNAYLYFTLLLPVLAFSTIASTFYCTIYLLVWFDQVFAYFGHWGYLPLGWVLVECGMQWKWLMWFYKFDEWYRATTYENPEESDELKRKMARVAAAAWWLPKWRFAAIRILVAAWLATVFGVVWKTGDVQFLARGFASFASNAWREALDLCLDNFTNQRHVEL</sequence>
<protein>
    <submittedName>
        <fullName evidence="2">Uncharacterized protein</fullName>
    </submittedName>
</protein>
<keyword evidence="3" id="KW-1185">Reference proteome</keyword>
<feature type="transmembrane region" description="Helical" evidence="1">
    <location>
        <begin position="148"/>
        <end position="169"/>
    </location>
</feature>
<gene>
    <name evidence="2" type="ORF">CCMA1212_008633</name>
</gene>
<keyword evidence="1" id="KW-0812">Transmembrane</keyword>
<feature type="transmembrane region" description="Helical" evidence="1">
    <location>
        <begin position="6"/>
        <end position="24"/>
    </location>
</feature>
<dbReference type="Proteomes" id="UP001642720">
    <property type="component" value="Unassembled WGS sequence"/>
</dbReference>
<evidence type="ECO:0000313" key="2">
    <source>
        <dbReference type="EMBL" id="TFA99762.1"/>
    </source>
</evidence>
<feature type="transmembrane region" description="Helical" evidence="1">
    <location>
        <begin position="284"/>
        <end position="302"/>
    </location>
</feature>
<feature type="transmembrane region" description="Helical" evidence="1">
    <location>
        <begin position="118"/>
        <end position="136"/>
    </location>
</feature>
<keyword evidence="1" id="KW-0472">Membrane</keyword>
<dbReference type="RefSeq" id="XP_073555964.1">
    <property type="nucleotide sequence ID" value="XM_073705753.1"/>
</dbReference>
<accession>A0ABY2GUZ9</accession>
<feature type="transmembrane region" description="Helical" evidence="1">
    <location>
        <begin position="181"/>
        <end position="208"/>
    </location>
</feature>
<evidence type="ECO:0000313" key="3">
    <source>
        <dbReference type="Proteomes" id="UP001642720"/>
    </source>
</evidence>
<name>A0ABY2GUZ9_9HYPO</name>